<gene>
    <name evidence="1" type="ORF">GCM10011498_33370</name>
</gene>
<comment type="caution">
    <text evidence="1">The sequence shown here is derived from an EMBL/GenBank/DDBJ whole genome shotgun (WGS) entry which is preliminary data.</text>
</comment>
<keyword evidence="2" id="KW-1185">Reference proteome</keyword>
<evidence type="ECO:0000313" key="2">
    <source>
        <dbReference type="Proteomes" id="UP000628017"/>
    </source>
</evidence>
<reference evidence="1" key="1">
    <citation type="journal article" date="2014" name="Int. J. Syst. Evol. Microbiol.">
        <title>Complete genome sequence of Corynebacterium casei LMG S-19264T (=DSM 44701T), isolated from a smear-ripened cheese.</title>
        <authorList>
            <consortium name="US DOE Joint Genome Institute (JGI-PGF)"/>
            <person name="Walter F."/>
            <person name="Albersmeier A."/>
            <person name="Kalinowski J."/>
            <person name="Ruckert C."/>
        </authorList>
    </citation>
    <scope>NUCLEOTIDE SEQUENCE</scope>
    <source>
        <strain evidence="1">CGMCC 1.15880</strain>
    </source>
</reference>
<name>A0A916R143_9RHOB</name>
<dbReference type="RefSeq" id="WP_188678047.1">
    <property type="nucleotide sequence ID" value="NZ_BMKA01000006.1"/>
</dbReference>
<dbReference type="Proteomes" id="UP000628017">
    <property type="component" value="Unassembled WGS sequence"/>
</dbReference>
<accession>A0A916R143</accession>
<dbReference type="EMBL" id="BMKA01000006">
    <property type="protein sequence ID" value="GGA29508.1"/>
    <property type="molecule type" value="Genomic_DNA"/>
</dbReference>
<evidence type="ECO:0000313" key="1">
    <source>
        <dbReference type="EMBL" id="GGA29508.1"/>
    </source>
</evidence>
<organism evidence="1 2">
    <name type="scientific">Neptunicoccus cionae</name>
    <dbReference type="NCBI Taxonomy" id="2035344"/>
    <lineage>
        <taxon>Bacteria</taxon>
        <taxon>Pseudomonadati</taxon>
        <taxon>Pseudomonadota</taxon>
        <taxon>Alphaproteobacteria</taxon>
        <taxon>Rhodobacterales</taxon>
        <taxon>Paracoccaceae</taxon>
        <taxon>Neptunicoccus</taxon>
    </lineage>
</organism>
<protein>
    <recommendedName>
        <fullName evidence="3">Phytanoyl-CoA dioxygenase</fullName>
    </recommendedName>
</protein>
<proteinExistence type="predicted"/>
<dbReference type="InterPro" id="IPR008775">
    <property type="entry name" value="Phytyl_CoA_dOase-like"/>
</dbReference>
<dbReference type="GO" id="GO:0016706">
    <property type="term" value="F:2-oxoglutarate-dependent dioxygenase activity"/>
    <property type="evidence" value="ECO:0007669"/>
    <property type="project" value="UniProtKB-ARBA"/>
</dbReference>
<dbReference type="Gene3D" id="2.60.120.620">
    <property type="entry name" value="q2cbj1_9rhob like domain"/>
    <property type="match status" value="1"/>
</dbReference>
<reference evidence="1" key="2">
    <citation type="submission" date="2020-09" db="EMBL/GenBank/DDBJ databases">
        <authorList>
            <person name="Sun Q."/>
            <person name="Zhou Y."/>
        </authorList>
    </citation>
    <scope>NUCLEOTIDE SEQUENCE</scope>
    <source>
        <strain evidence="1">CGMCC 1.15880</strain>
    </source>
</reference>
<dbReference type="Pfam" id="PF05721">
    <property type="entry name" value="PhyH"/>
    <property type="match status" value="1"/>
</dbReference>
<sequence length="242" mass="26601">MSSTSEHLSGTHWGKEKNALDQLGYTAPLPLSEPERVAAVLAENADRASYTRNPHSSSATVRHMLSDPGLVKYVTALCGPNLRLWRSAFFSKSEGSGEIGWHHDKHFFSNEAEDIRLDEIGSHYSVLFGLTQIDQTTGMLEVLTATHQPMDGLERDSRPYHKRPANEHILTDLPDTVLSNRRPIPIPANSFLIFHSALLHHSLPHNGGGDRLGLAIRLVAPDLVVPAELADAKDVMSFPPAP</sequence>
<dbReference type="AlphaFoldDB" id="A0A916R143"/>
<dbReference type="SUPFAM" id="SSF51197">
    <property type="entry name" value="Clavaminate synthase-like"/>
    <property type="match status" value="1"/>
</dbReference>
<evidence type="ECO:0008006" key="3">
    <source>
        <dbReference type="Google" id="ProtNLM"/>
    </source>
</evidence>